<dbReference type="InterPro" id="IPR018247">
    <property type="entry name" value="EF_Hand_1_Ca_BS"/>
</dbReference>
<sequence length="363" mass="41327">MWNRSKLAVRLTQRHVLSGRRLANRHGAVTALSFNQQRFISLEALRSSLSTFPTSVIDDQLDIKALNNVNSLVSSVQFSPLPADDTFMKWVDEHVPVGEATLSKEAFDEVVNKAIDALETLEAEAWNDNKINDKDNTSELVEGGHKGLLYLLLKYKCKDAARFFPLLDKENTGSISTSELRKLLTVYSGADAKEWLNHNFGVMDSNGDGLVSEPEMQQLLLNILGVHKSVLKDLLEKHMMHWTPKHSKQFAKDILEFETTLKVSEKIRCTWHFAGVPPIPEEDKFKDPPPVPPRFTMSLDELHTSLKDEFPELDNIFVQYTQAIVDARRQFYETRNSKRTNYVRGVGFLLFCGITDYIITILM</sequence>
<comment type="caution">
    <text evidence="4">The sequence shown here is derived from an EMBL/GenBank/DDBJ whole genome shotgun (WGS) entry which is preliminary data.</text>
</comment>
<dbReference type="PROSITE" id="PS50222">
    <property type="entry name" value="EF_HAND_2"/>
    <property type="match status" value="2"/>
</dbReference>
<evidence type="ECO:0000259" key="3">
    <source>
        <dbReference type="PROSITE" id="PS50222"/>
    </source>
</evidence>
<dbReference type="InterPro" id="IPR011992">
    <property type="entry name" value="EF-hand-dom_pair"/>
</dbReference>
<keyword evidence="2" id="KW-1133">Transmembrane helix</keyword>
<feature type="transmembrane region" description="Helical" evidence="2">
    <location>
        <begin position="342"/>
        <end position="362"/>
    </location>
</feature>
<dbReference type="SUPFAM" id="SSF47473">
    <property type="entry name" value="EF-hand"/>
    <property type="match status" value="1"/>
</dbReference>
<accession>A0A6G0X1C6</accession>
<keyword evidence="5" id="KW-1185">Reference proteome</keyword>
<dbReference type="Pfam" id="PF13499">
    <property type="entry name" value="EF-hand_7"/>
    <property type="match status" value="1"/>
</dbReference>
<dbReference type="AlphaFoldDB" id="A0A6G0X1C6"/>
<evidence type="ECO:0000256" key="2">
    <source>
        <dbReference type="SAM" id="Phobius"/>
    </source>
</evidence>
<organism evidence="4 5">
    <name type="scientific">Aphanomyces euteiches</name>
    <dbReference type="NCBI Taxonomy" id="100861"/>
    <lineage>
        <taxon>Eukaryota</taxon>
        <taxon>Sar</taxon>
        <taxon>Stramenopiles</taxon>
        <taxon>Oomycota</taxon>
        <taxon>Saprolegniomycetes</taxon>
        <taxon>Saprolegniales</taxon>
        <taxon>Verrucalvaceae</taxon>
        <taxon>Aphanomyces</taxon>
    </lineage>
</organism>
<reference evidence="4 5" key="1">
    <citation type="submission" date="2019-07" db="EMBL/GenBank/DDBJ databases">
        <title>Genomics analysis of Aphanomyces spp. identifies a new class of oomycete effector associated with host adaptation.</title>
        <authorList>
            <person name="Gaulin E."/>
        </authorList>
    </citation>
    <scope>NUCLEOTIDE SEQUENCE [LARGE SCALE GENOMIC DNA]</scope>
    <source>
        <strain evidence="4 5">ATCC 201684</strain>
    </source>
</reference>
<gene>
    <name evidence="4" type="ORF">Ae201684_009502</name>
</gene>
<dbReference type="VEuPathDB" id="FungiDB:AeMF1_019467"/>
<dbReference type="Gene3D" id="1.10.238.10">
    <property type="entry name" value="EF-hand"/>
    <property type="match status" value="1"/>
</dbReference>
<dbReference type="InterPro" id="IPR002048">
    <property type="entry name" value="EF_hand_dom"/>
</dbReference>
<name>A0A6G0X1C6_9STRA</name>
<dbReference type="Proteomes" id="UP000481153">
    <property type="component" value="Unassembled WGS sequence"/>
</dbReference>
<dbReference type="EMBL" id="VJMJ01000120">
    <property type="protein sequence ID" value="KAF0733657.1"/>
    <property type="molecule type" value="Genomic_DNA"/>
</dbReference>
<dbReference type="GO" id="GO:0005509">
    <property type="term" value="F:calcium ion binding"/>
    <property type="evidence" value="ECO:0007669"/>
    <property type="project" value="InterPro"/>
</dbReference>
<keyword evidence="1" id="KW-0106">Calcium</keyword>
<keyword evidence="2" id="KW-0812">Transmembrane</keyword>
<evidence type="ECO:0000256" key="1">
    <source>
        <dbReference type="ARBA" id="ARBA00022837"/>
    </source>
</evidence>
<evidence type="ECO:0000313" key="4">
    <source>
        <dbReference type="EMBL" id="KAF0733657.1"/>
    </source>
</evidence>
<feature type="domain" description="EF-hand" evidence="3">
    <location>
        <begin position="191"/>
        <end position="226"/>
    </location>
</feature>
<feature type="domain" description="EF-hand" evidence="3">
    <location>
        <begin position="155"/>
        <end position="190"/>
    </location>
</feature>
<dbReference type="PROSITE" id="PS00018">
    <property type="entry name" value="EF_HAND_1"/>
    <property type="match status" value="1"/>
</dbReference>
<protein>
    <recommendedName>
        <fullName evidence="3">EF-hand domain-containing protein</fullName>
    </recommendedName>
</protein>
<keyword evidence="2" id="KW-0472">Membrane</keyword>
<evidence type="ECO:0000313" key="5">
    <source>
        <dbReference type="Proteomes" id="UP000481153"/>
    </source>
</evidence>
<proteinExistence type="predicted"/>